<reference evidence="4 5" key="1">
    <citation type="submission" date="2018-08" db="EMBL/GenBank/DDBJ databases">
        <title>Muricauda nanhaiensis sp. nov., isolated from seawater of the South China Sea.</title>
        <authorList>
            <person name="Dang Y."/>
        </authorList>
    </citation>
    <scope>NUCLEOTIDE SEQUENCE [LARGE SCALE GENOMIC DNA]</scope>
    <source>
        <strain evidence="4 5">SM1704</strain>
    </source>
</reference>
<accession>A0A371JR54</accession>
<evidence type="ECO:0000256" key="2">
    <source>
        <dbReference type="SAM" id="SignalP"/>
    </source>
</evidence>
<protein>
    <submittedName>
        <fullName evidence="4">Class A beta-lactamase-related serine hydrolase</fullName>
    </submittedName>
</protein>
<evidence type="ECO:0000256" key="1">
    <source>
        <dbReference type="ARBA" id="ARBA00038473"/>
    </source>
</evidence>
<dbReference type="InterPro" id="IPR051478">
    <property type="entry name" value="Beta-lactamase-like_AB/R"/>
</dbReference>
<evidence type="ECO:0000259" key="3">
    <source>
        <dbReference type="Pfam" id="PF00144"/>
    </source>
</evidence>
<dbReference type="SUPFAM" id="SSF56601">
    <property type="entry name" value="beta-lactamase/transpeptidase-like"/>
    <property type="match status" value="1"/>
</dbReference>
<dbReference type="EMBL" id="QTJX01000002">
    <property type="protein sequence ID" value="RDY59975.1"/>
    <property type="molecule type" value="Genomic_DNA"/>
</dbReference>
<comment type="similarity">
    <text evidence="1">Belongs to the beta-lactamase family.</text>
</comment>
<gene>
    <name evidence="4" type="ORF">DX873_11555</name>
</gene>
<dbReference type="OrthoDB" id="9797709at2"/>
<dbReference type="InterPro" id="IPR001466">
    <property type="entry name" value="Beta-lactam-related"/>
</dbReference>
<dbReference type="GO" id="GO:0016787">
    <property type="term" value="F:hydrolase activity"/>
    <property type="evidence" value="ECO:0007669"/>
    <property type="project" value="UniProtKB-KW"/>
</dbReference>
<sequence length="580" mass="65269">MKSFLKTALLFVLIASSSHAQNQTSDLKEFEESFKAFISNKMKKHNVVGASVTFVADNEVVVNEGFGFSDKTGEIRTNENTTYPIGSVSKIVTSTAVLKLYSDGLIDIDKPYTAYVPDFKIKSHFDGPPSFTVRHLLSHYSGLPRLIAKGFLKKEQEPLETILTYSEDEYLASSAGKSYQYSDWGVDLLAVLVQRVSGTTFENYVKTAVFEPLGMEHSYFGKTPTKGYINNNETETYEFSYSGSDGVISTPSDLSKLCSVYFKSSTLAEDAFLKHEVVTDALTRQFTDAPLSYDTEIGLMWEIKQLNGFKRVKKAGIHEPFYTYIFFIPEYNSSIVICSNSNSSSKLHWDAWSKAYSFMGKKFKLDRSPNPIHKKRKAKKVKLPQEQMKKLEGVYNTGIGMLKLQANGEKFDAELLSEGLKGTGIPYSENLIKLYVKKLGIKIHAMDIFWDEIAGEVVVGEQYKSGRRLIGGAKIGDNPIPESWKNAIGQYEVSKYGDNEYRTFEHITVSMNKSGILQLNAKVGYPSEMEFALGLRPLSDEMAIIPGYNFEFFAGETIQLLNRRGRPQLKFSGYIFEKKN</sequence>
<evidence type="ECO:0000313" key="4">
    <source>
        <dbReference type="EMBL" id="RDY59975.1"/>
    </source>
</evidence>
<feature type="chain" id="PRO_5017042492" evidence="2">
    <location>
        <begin position="21"/>
        <end position="580"/>
    </location>
</feature>
<dbReference type="InterPro" id="IPR012338">
    <property type="entry name" value="Beta-lactam/transpept-like"/>
</dbReference>
<keyword evidence="2" id="KW-0732">Signal</keyword>
<organism evidence="4 5">
    <name type="scientific">Flagellimonas nanhaiensis</name>
    <dbReference type="NCBI Taxonomy" id="2292706"/>
    <lineage>
        <taxon>Bacteria</taxon>
        <taxon>Pseudomonadati</taxon>
        <taxon>Bacteroidota</taxon>
        <taxon>Flavobacteriia</taxon>
        <taxon>Flavobacteriales</taxon>
        <taxon>Flavobacteriaceae</taxon>
        <taxon>Flagellimonas</taxon>
    </lineage>
</organism>
<dbReference type="AlphaFoldDB" id="A0A371JR54"/>
<dbReference type="Gene3D" id="3.40.710.10">
    <property type="entry name" value="DD-peptidase/beta-lactamase superfamily"/>
    <property type="match status" value="1"/>
</dbReference>
<feature type="domain" description="Beta-lactamase-related" evidence="3">
    <location>
        <begin position="34"/>
        <end position="344"/>
    </location>
</feature>
<name>A0A371JR54_9FLAO</name>
<evidence type="ECO:0000313" key="5">
    <source>
        <dbReference type="Proteomes" id="UP000261828"/>
    </source>
</evidence>
<feature type="signal peptide" evidence="2">
    <location>
        <begin position="1"/>
        <end position="20"/>
    </location>
</feature>
<dbReference type="PANTHER" id="PTHR22935">
    <property type="entry name" value="PENICILLIN-BINDING PROTEIN"/>
    <property type="match status" value="1"/>
</dbReference>
<comment type="caution">
    <text evidence="4">The sequence shown here is derived from an EMBL/GenBank/DDBJ whole genome shotgun (WGS) entry which is preliminary data.</text>
</comment>
<proteinExistence type="inferred from homology"/>
<dbReference type="Proteomes" id="UP000261828">
    <property type="component" value="Unassembled WGS sequence"/>
</dbReference>
<dbReference type="Pfam" id="PF00144">
    <property type="entry name" value="Beta-lactamase"/>
    <property type="match status" value="1"/>
</dbReference>
<dbReference type="RefSeq" id="WP_116184586.1">
    <property type="nucleotide sequence ID" value="NZ_QTJX01000002.1"/>
</dbReference>
<keyword evidence="5" id="KW-1185">Reference proteome</keyword>
<dbReference type="PANTHER" id="PTHR22935:SF95">
    <property type="entry name" value="BETA-LACTAMASE-LIKE 1-RELATED"/>
    <property type="match status" value="1"/>
</dbReference>
<keyword evidence="4" id="KW-0378">Hydrolase</keyword>